<dbReference type="Proteomes" id="UP000317935">
    <property type="component" value="Chromosome"/>
</dbReference>
<dbReference type="AlphaFoldDB" id="A0A6J4CVG1"/>
<evidence type="ECO:0000313" key="4">
    <source>
        <dbReference type="Proteomes" id="UP000509742"/>
    </source>
</evidence>
<evidence type="ECO:0000313" key="1">
    <source>
        <dbReference type="EMBL" id="BCD45073.1"/>
    </source>
</evidence>
<dbReference type="Proteomes" id="UP000509742">
    <property type="component" value="Chromosome"/>
</dbReference>
<gene>
    <name evidence="1" type="ORF">NHP190020_01120</name>
    <name evidence="2" type="ORF">SNTW_01120</name>
</gene>
<dbReference type="RefSeq" id="WP_050782191.1">
    <property type="nucleotide sequence ID" value="NZ_AP019774.1"/>
</dbReference>
<dbReference type="EMBL" id="AP019774">
    <property type="protein sequence ID" value="BCD69467.1"/>
    <property type="molecule type" value="Genomic_DNA"/>
</dbReference>
<reference evidence="2 3" key="1">
    <citation type="submission" date="2019-06" db="EMBL/GenBank/DDBJ databases">
        <title>Complete genome sequence of Helicobacter suis SNTW101c.</title>
        <authorList>
            <person name="Rimbara E."/>
            <person name="Suzuki M."/>
            <person name="Matsui H."/>
            <person name="Nakamura M."/>
            <person name="Mori S."/>
            <person name="Shibayama K."/>
        </authorList>
    </citation>
    <scope>NUCLEOTIDE SEQUENCE [LARGE SCALE GENOMIC DNA]</scope>
    <source>
        <strain evidence="2 3">SNTW101c</strain>
    </source>
</reference>
<organism evidence="2 3">
    <name type="scientific">Helicobacter suis</name>
    <dbReference type="NCBI Taxonomy" id="104628"/>
    <lineage>
        <taxon>Bacteria</taxon>
        <taxon>Pseudomonadati</taxon>
        <taxon>Campylobacterota</taxon>
        <taxon>Epsilonproteobacteria</taxon>
        <taxon>Campylobacterales</taxon>
        <taxon>Helicobacteraceae</taxon>
        <taxon>Helicobacter</taxon>
    </lineage>
</organism>
<evidence type="ECO:0000313" key="3">
    <source>
        <dbReference type="Proteomes" id="UP000317935"/>
    </source>
</evidence>
<reference evidence="1 4" key="2">
    <citation type="submission" date="2020-04" db="EMBL/GenBank/DDBJ databases">
        <title>Genomic analysis of gastric non-Helicobacter pylori Helicobacters isolated in Japan.</title>
        <authorList>
            <person name="Suzuki M."/>
            <person name="Rimbara E."/>
        </authorList>
    </citation>
    <scope>NUCLEOTIDE SEQUENCE [LARGE SCALE GENOMIC DNA]</scope>
    <source>
        <strain evidence="1 4">NHP19-0020</strain>
    </source>
</reference>
<name>A0A6J4CVG1_9HELI</name>
<accession>A0A6J4CVG1</accession>
<evidence type="ECO:0000313" key="2">
    <source>
        <dbReference type="EMBL" id="BCD69467.1"/>
    </source>
</evidence>
<sequence length="254" mass="30035">MCFGNYSVGATKTTNNMFFGNRHKTGSFRYRQPVFSLFEKRDKRYKDGKYEIEILYFKKLLDYLSKSQKQTLEEKLRDIIQNYRDGKLEGDESLESLEKRSWWEQLLIQQGELFGFINQNQSKDCGRIRINDQQAYLIKEKNLSSESRDLLGYALYCYCKKEKIEELGLEYENNRGTRQFTIKNSAIFADGEESEIRIAKIESEKQEEEEPITIDLKKGDIFKEFGKVLPEILEIVEKQRSDQQKSNQEKDLNS</sequence>
<protein>
    <submittedName>
        <fullName evidence="2">Uncharacterized protein</fullName>
    </submittedName>
</protein>
<proteinExistence type="predicted"/>
<dbReference type="EMBL" id="AP023036">
    <property type="protein sequence ID" value="BCD45073.1"/>
    <property type="molecule type" value="Genomic_DNA"/>
</dbReference>
<keyword evidence="4" id="KW-1185">Reference proteome</keyword>
<dbReference type="GeneID" id="69703001"/>